<name>A0A3B0YHD8_9ZZZZ</name>
<dbReference type="AlphaFoldDB" id="A0A3B0YHD8"/>
<accession>A0A3B0YHD8</accession>
<reference evidence="1" key="1">
    <citation type="submission" date="2018-06" db="EMBL/GenBank/DDBJ databases">
        <authorList>
            <person name="Zhirakovskaya E."/>
        </authorList>
    </citation>
    <scope>NUCLEOTIDE SEQUENCE</scope>
</reference>
<evidence type="ECO:0000313" key="1">
    <source>
        <dbReference type="EMBL" id="VAW73609.1"/>
    </source>
</evidence>
<proteinExistence type="predicted"/>
<dbReference type="EMBL" id="UOFN01000019">
    <property type="protein sequence ID" value="VAW73609.1"/>
    <property type="molecule type" value="Genomic_DNA"/>
</dbReference>
<gene>
    <name evidence="1" type="ORF">MNBD_GAMMA15-2231</name>
</gene>
<organism evidence="1">
    <name type="scientific">hydrothermal vent metagenome</name>
    <dbReference type="NCBI Taxonomy" id="652676"/>
    <lineage>
        <taxon>unclassified sequences</taxon>
        <taxon>metagenomes</taxon>
        <taxon>ecological metagenomes</taxon>
    </lineage>
</organism>
<protein>
    <submittedName>
        <fullName evidence="1">Uncharacterized protein</fullName>
    </submittedName>
</protein>
<sequence>MKSILLILLAAVVLYFGLTSNTNKVIKFNNEEYKITRTEGTDGYYKYHYTKSGRDTSTTDFIEILKFDKPEFESDKEKGVAGFIKKAYKTKYVSGVSGQFGVFGPNNNKYAYTIRSETAESYLFVNYVLQSESFSSSEAKDMAVTYITNLQSLASELESQ</sequence>